<evidence type="ECO:0000259" key="10">
    <source>
        <dbReference type="PROSITE" id="PS50053"/>
    </source>
</evidence>
<comment type="similarity">
    <text evidence="2">Belongs to the peptidase C19 family.</text>
</comment>
<dbReference type="PANTHER" id="PTHR24006:SF888">
    <property type="entry name" value="UBIQUITIN CARBOXYL-TERMINAL HYDROLASE 30"/>
    <property type="match status" value="1"/>
</dbReference>
<dbReference type="PANTHER" id="PTHR24006">
    <property type="entry name" value="UBIQUITIN CARBOXYL-TERMINAL HYDROLASE"/>
    <property type="match status" value="1"/>
</dbReference>
<evidence type="ECO:0000256" key="4">
    <source>
        <dbReference type="ARBA" id="ARBA00022670"/>
    </source>
</evidence>
<evidence type="ECO:0000256" key="6">
    <source>
        <dbReference type="ARBA" id="ARBA00022786"/>
    </source>
</evidence>
<dbReference type="SUPFAM" id="SSF54236">
    <property type="entry name" value="Ubiquitin-like"/>
    <property type="match status" value="1"/>
</dbReference>
<dbReference type="InterPro" id="IPR001394">
    <property type="entry name" value="Peptidase_C19_UCH"/>
</dbReference>
<dbReference type="GO" id="GO:0016579">
    <property type="term" value="P:protein deubiquitination"/>
    <property type="evidence" value="ECO:0007669"/>
    <property type="project" value="InterPro"/>
</dbReference>
<dbReference type="GO" id="GO:0005829">
    <property type="term" value="C:cytosol"/>
    <property type="evidence" value="ECO:0007669"/>
    <property type="project" value="TreeGrafter"/>
</dbReference>
<feature type="region of interest" description="Disordered" evidence="9">
    <location>
        <begin position="463"/>
        <end position="504"/>
    </location>
</feature>
<dbReference type="GO" id="GO:0006508">
    <property type="term" value="P:proteolysis"/>
    <property type="evidence" value="ECO:0007669"/>
    <property type="project" value="UniProtKB-KW"/>
</dbReference>
<name>A0A067MQX8_BOTB1</name>
<dbReference type="HOGENOM" id="CLU_005874_0_0_1"/>
<keyword evidence="4" id="KW-0645">Protease</keyword>
<dbReference type="EMBL" id="KL198022">
    <property type="protein sequence ID" value="KDQ17979.1"/>
    <property type="molecule type" value="Genomic_DNA"/>
</dbReference>
<feature type="domain" description="DUSP" evidence="12">
    <location>
        <begin position="816"/>
        <end position="927"/>
    </location>
</feature>
<dbReference type="AlphaFoldDB" id="A0A067MQX8"/>
<evidence type="ECO:0000259" key="11">
    <source>
        <dbReference type="PROSITE" id="PS50235"/>
    </source>
</evidence>
<evidence type="ECO:0000256" key="9">
    <source>
        <dbReference type="SAM" id="MobiDB-lite"/>
    </source>
</evidence>
<dbReference type="GO" id="GO:0004843">
    <property type="term" value="F:cysteine-type deubiquitinase activity"/>
    <property type="evidence" value="ECO:0007669"/>
    <property type="project" value="UniProtKB-EC"/>
</dbReference>
<dbReference type="InterPro" id="IPR044743">
    <property type="entry name" value="Ubl_USP48"/>
</dbReference>
<feature type="region of interest" description="Disordered" evidence="9">
    <location>
        <begin position="1"/>
        <end position="20"/>
    </location>
</feature>
<accession>A0A067MQX8</accession>
<evidence type="ECO:0000313" key="13">
    <source>
        <dbReference type="EMBL" id="KDQ17979.1"/>
    </source>
</evidence>
<dbReference type="PROSITE" id="PS51283">
    <property type="entry name" value="DUSP"/>
    <property type="match status" value="1"/>
</dbReference>
<keyword evidence="14" id="KW-1185">Reference proteome</keyword>
<dbReference type="SUPFAM" id="SSF54001">
    <property type="entry name" value="Cysteine proteinases"/>
    <property type="match status" value="1"/>
</dbReference>
<gene>
    <name evidence="13" type="ORF">BOTBODRAFT_104384</name>
</gene>
<evidence type="ECO:0000259" key="12">
    <source>
        <dbReference type="PROSITE" id="PS51283"/>
    </source>
</evidence>
<dbReference type="Gene3D" id="3.10.20.90">
    <property type="entry name" value="Phosphatidylinositol 3-kinase Catalytic Subunit, Chain A, domain 1"/>
    <property type="match status" value="1"/>
</dbReference>
<dbReference type="InterPro" id="IPR006615">
    <property type="entry name" value="Pept_C19_DUSP"/>
</dbReference>
<keyword evidence="8" id="KW-0788">Thiol protease</keyword>
<feature type="compositionally biased region" description="Low complexity" evidence="9">
    <location>
        <begin position="475"/>
        <end position="487"/>
    </location>
</feature>
<feature type="domain" description="Ubiquitin-like" evidence="10">
    <location>
        <begin position="1008"/>
        <end position="1082"/>
    </location>
</feature>
<feature type="region of interest" description="Disordered" evidence="9">
    <location>
        <begin position="964"/>
        <end position="993"/>
    </location>
</feature>
<feature type="compositionally biased region" description="Basic and acidic residues" evidence="9">
    <location>
        <begin position="491"/>
        <end position="504"/>
    </location>
</feature>
<keyword evidence="5" id="KW-0677">Repeat</keyword>
<dbReference type="InterPro" id="IPR018200">
    <property type="entry name" value="USP_CS"/>
</dbReference>
<dbReference type="InParanoid" id="A0A067MQX8"/>
<proteinExistence type="inferred from homology"/>
<dbReference type="Pfam" id="PF00240">
    <property type="entry name" value="ubiquitin"/>
    <property type="match status" value="1"/>
</dbReference>
<dbReference type="CDD" id="cd01795">
    <property type="entry name" value="Ubl_USP48"/>
    <property type="match status" value="1"/>
</dbReference>
<dbReference type="Pfam" id="PF00443">
    <property type="entry name" value="UCH"/>
    <property type="match status" value="1"/>
</dbReference>
<organism evidence="13 14">
    <name type="scientific">Botryobasidium botryosum (strain FD-172 SS1)</name>
    <dbReference type="NCBI Taxonomy" id="930990"/>
    <lineage>
        <taxon>Eukaryota</taxon>
        <taxon>Fungi</taxon>
        <taxon>Dikarya</taxon>
        <taxon>Basidiomycota</taxon>
        <taxon>Agaricomycotina</taxon>
        <taxon>Agaricomycetes</taxon>
        <taxon>Cantharellales</taxon>
        <taxon>Botryobasidiaceae</taxon>
        <taxon>Botryobasidium</taxon>
    </lineage>
</organism>
<dbReference type="InterPro" id="IPR033841">
    <property type="entry name" value="Pep_USP48"/>
</dbReference>
<sequence>MATRRKRNTNKGLPPGEKLKLDPAAEKWGWVYSQVTSPDLIRDVHLRATCRFSKHVPLCRNKFSELADQSKKCKGKEREHLPAEDPDGVIVISDDEDEKHACSKKACKFNPNCLNYLGQEAWEDEDAAQEAFLKAAKLGENPCLDMRDKRLPNLGATCYANAFIQVWFQNIVFRSGVYRCVPSPIPDPPSPSSSNPTPLESPIRQLQTTFAALQHSSRSVFNPVRFVESLQLRVAEQQDAQEFSKLFMSYLASEFEKQSAPSHKSLISDQFEGKMVYGTMCRTCKNRSERDSDFFELEINLENNCKLEDRIEAMLQTESLTGDNKYFCSKCDSLQNATRYTELRNLPPVLHFSLLRFVFDLATLTRKKSKESISFPDVIDMARFVGEGSKGRGKGGGRAGPQVSPDVYELRGVLLHKGASAYHGHYEAQVFDSTCGKWFQCNDEEVTRIDPIKPVNGKARKIILDSDDEKEKESPTASSSTSSSNAPVVHNGRDPQKVDAAEKDDTVYITSKDAYMLIYARREPTPPIKPPPSPPEPPAEVLEEINRYNAKHEEACKVYTQKEEAALGEFRKMRKFKRDVYRSWNIKSVDDDSIVVDHEVLENWLAMGLVAKSKPAKNGGTVADDALLSNWRIACEHGSLDPAEAGRMKRITHEAYHMITAETGCRFDPELTSKDVCKQCVTQTFIEKLYAIEHAQAIIEFDQRNKMLNDLTNTSYWISKAWLMDWKLQKPKMHNSNPLISGDPPPDTPEYRFQVYCEHSGLTTNTSHRKLISADAYNFLRTLYPDWHTFDSKDEPCIICQENIAISKNGSLEARKRAEEEKMRLKSLVNSNPVMITRLIDGLMYAIIPGVFYRQWRAWLTKPQTEPRPGDMDTKQFLCKHEQLLLDPNVETDLFKDINVVIIKLSEWNVLHELYGGGPLISLKLDPSVQKNGEDVISHDIPVCHDCRRERFDAFDETEITVHLLGPSDPLPTSEPTPKTKPETNGVASPEKRPLVTYGGVTRKSKRLRQQKERGEKQALKVSKLDTIKDIKIKIQGQFSIPTICQRLFYSGRELEDNEATVMTLGILAHDVLELYEHRPAEDDDAFWNSDGELAEEPKRHRTEERAFHGTLLGGTTPVPQGTEIEMDSMDIDTETVPCRDCTFANPVGVSCCTLCDGPLAIEAV</sequence>
<dbReference type="InterPro" id="IPR050164">
    <property type="entry name" value="Peptidase_C19"/>
</dbReference>
<dbReference type="PROSITE" id="PS50235">
    <property type="entry name" value="USP_3"/>
    <property type="match status" value="1"/>
</dbReference>
<dbReference type="InterPro" id="IPR028889">
    <property type="entry name" value="USP"/>
</dbReference>
<keyword evidence="6" id="KW-0833">Ubl conjugation pathway</keyword>
<dbReference type="PROSITE" id="PS00973">
    <property type="entry name" value="USP_2"/>
    <property type="match status" value="1"/>
</dbReference>
<dbReference type="GO" id="GO:0004197">
    <property type="term" value="F:cysteine-type endopeptidase activity"/>
    <property type="evidence" value="ECO:0007669"/>
    <property type="project" value="InterPro"/>
</dbReference>
<dbReference type="Gene3D" id="3.30.2230.10">
    <property type="entry name" value="DUSP-like"/>
    <property type="match status" value="1"/>
</dbReference>
<dbReference type="InterPro" id="IPR035927">
    <property type="entry name" value="DUSP-like_sf"/>
</dbReference>
<dbReference type="GO" id="GO:0005634">
    <property type="term" value="C:nucleus"/>
    <property type="evidence" value="ECO:0007669"/>
    <property type="project" value="TreeGrafter"/>
</dbReference>
<reference evidence="14" key="1">
    <citation type="journal article" date="2014" name="Proc. Natl. Acad. Sci. U.S.A.">
        <title>Extensive sampling of basidiomycete genomes demonstrates inadequacy of the white-rot/brown-rot paradigm for wood decay fungi.</title>
        <authorList>
            <person name="Riley R."/>
            <person name="Salamov A.A."/>
            <person name="Brown D.W."/>
            <person name="Nagy L.G."/>
            <person name="Floudas D."/>
            <person name="Held B.W."/>
            <person name="Levasseur A."/>
            <person name="Lombard V."/>
            <person name="Morin E."/>
            <person name="Otillar R."/>
            <person name="Lindquist E.A."/>
            <person name="Sun H."/>
            <person name="LaButti K.M."/>
            <person name="Schmutz J."/>
            <person name="Jabbour D."/>
            <person name="Luo H."/>
            <person name="Baker S.E."/>
            <person name="Pisabarro A.G."/>
            <person name="Walton J.D."/>
            <person name="Blanchette R.A."/>
            <person name="Henrissat B."/>
            <person name="Martin F."/>
            <person name="Cullen D."/>
            <person name="Hibbett D.S."/>
            <person name="Grigoriev I.V."/>
        </authorList>
    </citation>
    <scope>NUCLEOTIDE SEQUENCE [LARGE SCALE GENOMIC DNA]</scope>
    <source>
        <strain evidence="14">FD-172 SS1</strain>
    </source>
</reference>
<evidence type="ECO:0000256" key="8">
    <source>
        <dbReference type="ARBA" id="ARBA00022807"/>
    </source>
</evidence>
<feature type="domain" description="USP" evidence="11">
    <location>
        <begin position="149"/>
        <end position="522"/>
    </location>
</feature>
<dbReference type="CDD" id="cd02668">
    <property type="entry name" value="Peptidase_C19L"/>
    <property type="match status" value="1"/>
</dbReference>
<keyword evidence="7" id="KW-0378">Hydrolase</keyword>
<protein>
    <recommendedName>
        <fullName evidence="3">ubiquitinyl hydrolase 1</fullName>
        <ecNumber evidence="3">3.4.19.12</ecNumber>
    </recommendedName>
</protein>
<evidence type="ECO:0000256" key="2">
    <source>
        <dbReference type="ARBA" id="ARBA00009085"/>
    </source>
</evidence>
<dbReference type="EC" id="3.4.19.12" evidence="3"/>
<dbReference type="PROSITE" id="PS50053">
    <property type="entry name" value="UBIQUITIN_2"/>
    <property type="match status" value="1"/>
</dbReference>
<dbReference type="InterPro" id="IPR038765">
    <property type="entry name" value="Papain-like_cys_pep_sf"/>
</dbReference>
<dbReference type="Proteomes" id="UP000027195">
    <property type="component" value="Unassembled WGS sequence"/>
</dbReference>
<evidence type="ECO:0000256" key="1">
    <source>
        <dbReference type="ARBA" id="ARBA00000707"/>
    </source>
</evidence>
<dbReference type="STRING" id="930990.A0A067MQX8"/>
<dbReference type="InterPro" id="IPR029071">
    <property type="entry name" value="Ubiquitin-like_domsf"/>
</dbReference>
<comment type="catalytic activity">
    <reaction evidence="1">
        <text>Thiol-dependent hydrolysis of ester, thioester, amide, peptide and isopeptide bonds formed by the C-terminal Gly of ubiquitin (a 76-residue protein attached to proteins as an intracellular targeting signal).</text>
        <dbReference type="EC" id="3.4.19.12"/>
    </reaction>
</comment>
<dbReference type="OrthoDB" id="289038at2759"/>
<evidence type="ECO:0000256" key="3">
    <source>
        <dbReference type="ARBA" id="ARBA00012759"/>
    </source>
</evidence>
<dbReference type="Gene3D" id="3.90.70.10">
    <property type="entry name" value="Cysteine proteinases"/>
    <property type="match status" value="1"/>
</dbReference>
<dbReference type="SUPFAM" id="SSF143791">
    <property type="entry name" value="DUSP-like"/>
    <property type="match status" value="1"/>
</dbReference>
<dbReference type="InterPro" id="IPR000626">
    <property type="entry name" value="Ubiquitin-like_dom"/>
</dbReference>
<evidence type="ECO:0000313" key="14">
    <source>
        <dbReference type="Proteomes" id="UP000027195"/>
    </source>
</evidence>
<dbReference type="Pfam" id="PF06337">
    <property type="entry name" value="DUSP"/>
    <property type="match status" value="1"/>
</dbReference>
<evidence type="ECO:0000256" key="7">
    <source>
        <dbReference type="ARBA" id="ARBA00022801"/>
    </source>
</evidence>
<evidence type="ECO:0000256" key="5">
    <source>
        <dbReference type="ARBA" id="ARBA00022737"/>
    </source>
</evidence>